<accession>A0A8I1H431</accession>
<protein>
    <submittedName>
        <fullName evidence="1">Uncharacterized protein</fullName>
    </submittedName>
</protein>
<gene>
    <name evidence="1" type="ORF">JDA50_02030</name>
</gene>
<dbReference type="Proteomes" id="UP000660083">
    <property type="component" value="Unassembled WGS sequence"/>
</dbReference>
<reference evidence="1" key="1">
    <citation type="submission" date="2020-12" db="EMBL/GenBank/DDBJ databases">
        <authorList>
            <person name="Chopjitt P."/>
        </authorList>
    </citation>
    <scope>NUCLEOTIDE SEQUENCE</scope>
    <source>
        <strain evidence="1">AP1</strain>
    </source>
</reference>
<evidence type="ECO:0000313" key="2">
    <source>
        <dbReference type="Proteomes" id="UP000660083"/>
    </source>
</evidence>
<dbReference type="EMBL" id="JAEFCT010000001">
    <property type="protein sequence ID" value="MBK1443226.1"/>
    <property type="molecule type" value="Genomic_DNA"/>
</dbReference>
<dbReference type="AlphaFoldDB" id="A0A8I1H431"/>
<evidence type="ECO:0000313" key="1">
    <source>
        <dbReference type="EMBL" id="MBK1443226.1"/>
    </source>
</evidence>
<comment type="caution">
    <text evidence="1">The sequence shown here is derived from an EMBL/GenBank/DDBJ whole genome shotgun (WGS) entry which is preliminary data.</text>
</comment>
<dbReference type="RefSeq" id="WP_200005181.1">
    <property type="nucleotide sequence ID" value="NZ_JAEFCT010000001.1"/>
</dbReference>
<proteinExistence type="predicted"/>
<name>A0A8I1H431_ACIPI</name>
<organism evidence="1 2">
    <name type="scientific">Acinetobacter pittii</name>
    <name type="common">Acinetobacter genomosp. 3</name>
    <dbReference type="NCBI Taxonomy" id="48296"/>
    <lineage>
        <taxon>Bacteria</taxon>
        <taxon>Pseudomonadati</taxon>
        <taxon>Pseudomonadota</taxon>
        <taxon>Gammaproteobacteria</taxon>
        <taxon>Moraxellales</taxon>
        <taxon>Moraxellaceae</taxon>
        <taxon>Acinetobacter</taxon>
        <taxon>Acinetobacter calcoaceticus/baumannii complex</taxon>
    </lineage>
</organism>
<sequence>MRVVKSFVVSIVGIDAYQTSYIGSIRSSVYGVGRYMN</sequence>